<feature type="compositionally biased region" description="Basic and acidic residues" evidence="1">
    <location>
        <begin position="1"/>
        <end position="25"/>
    </location>
</feature>
<comment type="caution">
    <text evidence="2">The sequence shown here is derived from an EMBL/GenBank/DDBJ whole genome shotgun (WGS) entry which is preliminary data.</text>
</comment>
<gene>
    <name evidence="2" type="ORF">J2S64_001447</name>
</gene>
<evidence type="ECO:0000313" key="3">
    <source>
        <dbReference type="Proteomes" id="UP001183817"/>
    </source>
</evidence>
<organism evidence="2 3">
    <name type="scientific">Paeniglutamicibacter sulfureus</name>
    <dbReference type="NCBI Taxonomy" id="43666"/>
    <lineage>
        <taxon>Bacteria</taxon>
        <taxon>Bacillati</taxon>
        <taxon>Actinomycetota</taxon>
        <taxon>Actinomycetes</taxon>
        <taxon>Micrococcales</taxon>
        <taxon>Micrococcaceae</taxon>
        <taxon>Paeniglutamicibacter</taxon>
    </lineage>
</organism>
<accession>A0ABU2BHK5</accession>
<protein>
    <submittedName>
        <fullName evidence="2">Uncharacterized protein</fullName>
    </submittedName>
</protein>
<dbReference type="Proteomes" id="UP001183817">
    <property type="component" value="Unassembled WGS sequence"/>
</dbReference>
<evidence type="ECO:0000313" key="2">
    <source>
        <dbReference type="EMBL" id="MDR7357756.1"/>
    </source>
</evidence>
<evidence type="ECO:0000256" key="1">
    <source>
        <dbReference type="SAM" id="MobiDB-lite"/>
    </source>
</evidence>
<keyword evidence="3" id="KW-1185">Reference proteome</keyword>
<name>A0ABU2BHK5_9MICC</name>
<feature type="region of interest" description="Disordered" evidence="1">
    <location>
        <begin position="1"/>
        <end position="39"/>
    </location>
</feature>
<sequence length="39" mass="4456">MGGKQKDGEDRKEQHRQDSAKDDRAATVVMHSSLRMPMK</sequence>
<proteinExistence type="predicted"/>
<dbReference type="EMBL" id="JAVDYI010000001">
    <property type="protein sequence ID" value="MDR7357756.1"/>
    <property type="molecule type" value="Genomic_DNA"/>
</dbReference>
<reference evidence="2 3" key="1">
    <citation type="submission" date="2023-07" db="EMBL/GenBank/DDBJ databases">
        <title>Sequencing the genomes of 1000 actinobacteria strains.</title>
        <authorList>
            <person name="Klenk H.-P."/>
        </authorList>
    </citation>
    <scope>NUCLEOTIDE SEQUENCE [LARGE SCALE GENOMIC DNA]</scope>
    <source>
        <strain evidence="2 3">DSM 20167</strain>
    </source>
</reference>